<evidence type="ECO:0000256" key="6">
    <source>
        <dbReference type="ARBA" id="ARBA00023157"/>
    </source>
</evidence>
<dbReference type="EMBL" id="MLYV02000540">
    <property type="protein sequence ID" value="PSR84189.1"/>
    <property type="molecule type" value="Genomic_DNA"/>
</dbReference>
<keyword evidence="7 9" id="KW-0676">Redox-active center</keyword>
<dbReference type="GO" id="GO:0005829">
    <property type="term" value="C:cytosol"/>
    <property type="evidence" value="ECO:0007669"/>
    <property type="project" value="TreeGrafter"/>
</dbReference>
<dbReference type="GO" id="GO:0033554">
    <property type="term" value="P:cellular response to stress"/>
    <property type="evidence" value="ECO:0007669"/>
    <property type="project" value="TreeGrafter"/>
</dbReference>
<dbReference type="Gene3D" id="3.40.30.10">
    <property type="entry name" value="Glutaredoxin"/>
    <property type="match status" value="1"/>
</dbReference>
<dbReference type="SUPFAM" id="SSF52833">
    <property type="entry name" value="Thioredoxin-like"/>
    <property type="match status" value="1"/>
</dbReference>
<dbReference type="EC" id="1.11.1.24" evidence="2"/>
<dbReference type="GO" id="GO:0008379">
    <property type="term" value="F:thioredoxin peroxidase activity"/>
    <property type="evidence" value="ECO:0007669"/>
    <property type="project" value="TreeGrafter"/>
</dbReference>
<protein>
    <recommendedName>
        <fullName evidence="2">thioredoxin-dependent peroxiredoxin</fullName>
        <ecNumber evidence="2">1.11.1.24</ecNumber>
    </recommendedName>
</protein>
<comment type="function">
    <text evidence="9">Thiol-specific peroxidase that catalyzes the reduction of hydrogen peroxide and organic hydroperoxides to water and alcohols, respectively.</text>
</comment>
<gene>
    <name evidence="10" type="ORF">PHLCEN_2v5477</name>
</gene>
<dbReference type="CDD" id="cd03015">
    <property type="entry name" value="PRX_Typ2cys"/>
    <property type="match status" value="1"/>
</dbReference>
<keyword evidence="6" id="KW-1015">Disulfide bond</keyword>
<keyword evidence="4 9" id="KW-0049">Antioxidant</keyword>
<dbReference type="InterPro" id="IPR019479">
    <property type="entry name" value="Peroxiredoxin_C"/>
</dbReference>
<dbReference type="InterPro" id="IPR036249">
    <property type="entry name" value="Thioredoxin-like_sf"/>
</dbReference>
<evidence type="ECO:0000256" key="2">
    <source>
        <dbReference type="ARBA" id="ARBA00013017"/>
    </source>
</evidence>
<dbReference type="PANTHER" id="PTHR10681">
    <property type="entry name" value="THIOREDOXIN PEROXIDASE"/>
    <property type="match status" value="1"/>
</dbReference>
<keyword evidence="3 9" id="KW-0575">Peroxidase</keyword>
<dbReference type="STRING" id="98765.A0A2R6P2R5"/>
<evidence type="ECO:0000313" key="10">
    <source>
        <dbReference type="EMBL" id="PSR84189.1"/>
    </source>
</evidence>
<evidence type="ECO:0000256" key="9">
    <source>
        <dbReference type="PIRNR" id="PIRNR000239"/>
    </source>
</evidence>
<dbReference type="InterPro" id="IPR000866">
    <property type="entry name" value="AhpC/TSA"/>
</dbReference>
<evidence type="ECO:0000256" key="7">
    <source>
        <dbReference type="ARBA" id="ARBA00023284"/>
    </source>
</evidence>
<evidence type="ECO:0000256" key="1">
    <source>
        <dbReference type="ARBA" id="ARBA00009796"/>
    </source>
</evidence>
<dbReference type="InterPro" id="IPR024706">
    <property type="entry name" value="Peroxiredoxin_AhpC-typ"/>
</dbReference>
<dbReference type="FunFam" id="3.40.30.10:FF:000003">
    <property type="entry name" value="Peroxiredoxin 1"/>
    <property type="match status" value="1"/>
</dbReference>
<dbReference type="InterPro" id="IPR050217">
    <property type="entry name" value="Peroxiredoxin"/>
</dbReference>
<comment type="similarity">
    <text evidence="1">Belongs to the peroxiredoxin family. AhpC/Prx1 subfamily.</text>
</comment>
<accession>A0A2R6P2R5</accession>
<dbReference type="Proteomes" id="UP000186601">
    <property type="component" value="Unassembled WGS sequence"/>
</dbReference>
<keyword evidence="5 9" id="KW-0560">Oxidoreductase</keyword>
<evidence type="ECO:0000313" key="11">
    <source>
        <dbReference type="Proteomes" id="UP000186601"/>
    </source>
</evidence>
<dbReference type="GO" id="GO:0045454">
    <property type="term" value="P:cell redox homeostasis"/>
    <property type="evidence" value="ECO:0007669"/>
    <property type="project" value="TreeGrafter"/>
</dbReference>
<keyword evidence="11" id="KW-1185">Reference proteome</keyword>
<dbReference type="GO" id="GO:0006979">
    <property type="term" value="P:response to oxidative stress"/>
    <property type="evidence" value="ECO:0007669"/>
    <property type="project" value="TreeGrafter"/>
</dbReference>
<organism evidence="10 11">
    <name type="scientific">Hermanssonia centrifuga</name>
    <dbReference type="NCBI Taxonomy" id="98765"/>
    <lineage>
        <taxon>Eukaryota</taxon>
        <taxon>Fungi</taxon>
        <taxon>Dikarya</taxon>
        <taxon>Basidiomycota</taxon>
        <taxon>Agaricomycotina</taxon>
        <taxon>Agaricomycetes</taxon>
        <taxon>Polyporales</taxon>
        <taxon>Meruliaceae</taxon>
        <taxon>Hermanssonia</taxon>
    </lineage>
</organism>
<comment type="caution">
    <text evidence="10">The sequence shown here is derived from an EMBL/GenBank/DDBJ whole genome shotgun (WGS) entry which is preliminary data.</text>
</comment>
<dbReference type="Pfam" id="PF00578">
    <property type="entry name" value="AhpC-TSA"/>
    <property type="match status" value="1"/>
</dbReference>
<reference evidence="10 11" key="1">
    <citation type="submission" date="2018-02" db="EMBL/GenBank/DDBJ databases">
        <title>Genome sequence of the basidiomycete white-rot fungus Phlebia centrifuga.</title>
        <authorList>
            <person name="Granchi Z."/>
            <person name="Peng M."/>
            <person name="de Vries R.P."/>
            <person name="Hilden K."/>
            <person name="Makela M.R."/>
            <person name="Grigoriev I."/>
            <person name="Riley R."/>
        </authorList>
    </citation>
    <scope>NUCLEOTIDE SEQUENCE [LARGE SCALE GENOMIC DNA]</scope>
    <source>
        <strain evidence="10 11">FBCC195</strain>
    </source>
</reference>
<comment type="catalytic activity">
    <reaction evidence="8">
        <text>a hydroperoxide + [thioredoxin]-dithiol = an alcohol + [thioredoxin]-disulfide + H2O</text>
        <dbReference type="Rhea" id="RHEA:62620"/>
        <dbReference type="Rhea" id="RHEA-COMP:10698"/>
        <dbReference type="Rhea" id="RHEA-COMP:10700"/>
        <dbReference type="ChEBI" id="CHEBI:15377"/>
        <dbReference type="ChEBI" id="CHEBI:29950"/>
        <dbReference type="ChEBI" id="CHEBI:30879"/>
        <dbReference type="ChEBI" id="CHEBI:35924"/>
        <dbReference type="ChEBI" id="CHEBI:50058"/>
        <dbReference type="EC" id="1.11.1.24"/>
    </reaction>
</comment>
<dbReference type="PROSITE" id="PS51352">
    <property type="entry name" value="THIOREDOXIN_2"/>
    <property type="match status" value="1"/>
</dbReference>
<dbReference type="InterPro" id="IPR013766">
    <property type="entry name" value="Thioredoxin_domain"/>
</dbReference>
<dbReference type="OrthoDB" id="185659at2759"/>
<evidence type="ECO:0000256" key="4">
    <source>
        <dbReference type="ARBA" id="ARBA00022862"/>
    </source>
</evidence>
<dbReference type="PANTHER" id="PTHR10681:SF128">
    <property type="entry name" value="THIOREDOXIN-DEPENDENT PEROXIDE REDUCTASE, MITOCHONDRIAL"/>
    <property type="match status" value="1"/>
</dbReference>
<dbReference type="AlphaFoldDB" id="A0A2R6P2R5"/>
<evidence type="ECO:0000256" key="8">
    <source>
        <dbReference type="ARBA" id="ARBA00049091"/>
    </source>
</evidence>
<dbReference type="PIRSF" id="PIRSF000239">
    <property type="entry name" value="AHPC"/>
    <property type="match status" value="1"/>
</dbReference>
<evidence type="ECO:0000256" key="5">
    <source>
        <dbReference type="ARBA" id="ARBA00023002"/>
    </source>
</evidence>
<name>A0A2R6P2R5_9APHY</name>
<proteinExistence type="inferred from homology"/>
<dbReference type="GO" id="GO:0042744">
    <property type="term" value="P:hydrogen peroxide catabolic process"/>
    <property type="evidence" value="ECO:0007669"/>
    <property type="project" value="TreeGrafter"/>
</dbReference>
<dbReference type="Pfam" id="PF10417">
    <property type="entry name" value="1-cysPrx_C"/>
    <property type="match status" value="1"/>
</dbReference>
<sequence>MVALVQKPAPTFKAAAIVDGLFQDVSLADYLGQWVVLFFYPMDFTFVCPTEILAFNDSLEAFKELNTVVLAVSTDSAYSHFAWATQPRNAGGLGPNLKLPLIADRNMNISRDYGVLIEEEGIALRGLFVIDPQGTLRQITINDLPVGRSVDETIRIIKAFQFVEKYGEVCPANWKEGEKTMKADPKGSLEYFSAVNANSNGTDGARKRARLD</sequence>
<evidence type="ECO:0000256" key="3">
    <source>
        <dbReference type="ARBA" id="ARBA00022559"/>
    </source>
</evidence>